<gene>
    <name evidence="2" type="ORF">OF801_07675</name>
</gene>
<dbReference type="SUPFAM" id="SSF52058">
    <property type="entry name" value="L domain-like"/>
    <property type="match status" value="1"/>
</dbReference>
<dbReference type="InterPro" id="IPR005046">
    <property type="entry name" value="DUF285"/>
</dbReference>
<reference evidence="2" key="1">
    <citation type="submission" date="2022-10" db="EMBL/GenBank/DDBJ databases">
        <title>Genome assembly of Lactococcus garvieae isolates from cricket gut.</title>
        <authorList>
            <person name="Luecke A.R."/>
            <person name="Brown A.M.V."/>
            <person name="Wakeman C.A."/>
        </authorList>
    </citation>
    <scope>NUCLEOTIDE SEQUENCE</scope>
    <source>
        <strain evidence="2">Alexii-11_2</strain>
    </source>
</reference>
<organism evidence="2 3">
    <name type="scientific">Lactococcus garvieae</name>
    <dbReference type="NCBI Taxonomy" id="1363"/>
    <lineage>
        <taxon>Bacteria</taxon>
        <taxon>Bacillati</taxon>
        <taxon>Bacillota</taxon>
        <taxon>Bacilli</taxon>
        <taxon>Lactobacillales</taxon>
        <taxon>Streptococcaceae</taxon>
        <taxon>Lactococcus</taxon>
    </lineage>
</organism>
<evidence type="ECO:0000256" key="1">
    <source>
        <dbReference type="SAM" id="SignalP"/>
    </source>
</evidence>
<dbReference type="Proteomes" id="UP001164042">
    <property type="component" value="Chromosome"/>
</dbReference>
<proteinExistence type="predicted"/>
<dbReference type="NCBIfam" id="TIGR02167">
    <property type="entry name" value="Liste_lipo_26"/>
    <property type="match status" value="2"/>
</dbReference>
<dbReference type="AlphaFoldDB" id="A0AA46TUI7"/>
<dbReference type="InterPro" id="IPR032675">
    <property type="entry name" value="LRR_dom_sf"/>
</dbReference>
<dbReference type="Pfam" id="PF03382">
    <property type="entry name" value="DUF285"/>
    <property type="match status" value="1"/>
</dbReference>
<feature type="chain" id="PRO_5041455374" evidence="1">
    <location>
        <begin position="26"/>
        <end position="414"/>
    </location>
</feature>
<evidence type="ECO:0000313" key="3">
    <source>
        <dbReference type="Proteomes" id="UP001164042"/>
    </source>
</evidence>
<name>A0AA46TUI7_9LACT</name>
<evidence type="ECO:0000313" key="2">
    <source>
        <dbReference type="EMBL" id="UYT09849.1"/>
    </source>
</evidence>
<dbReference type="Gene3D" id="3.80.10.10">
    <property type="entry name" value="Ribonuclease Inhibitor"/>
    <property type="match status" value="1"/>
</dbReference>
<accession>A0AA46TUI7</accession>
<dbReference type="RefSeq" id="WP_264307903.1">
    <property type="nucleotide sequence ID" value="NZ_CP109635.1"/>
</dbReference>
<sequence>MTFQKMTFQLLILVVLSSISLVINAGVTAVTEDRGNLPISKSNTNLEREVNIPTEEVEAAFEEEELNDTFYEETENNEQKFPINFEGVPDFSLKKTGNELAGARSIAEGIYGDVRWRVTYAGELRLGTGGGTLPGRDIHDDKSPWSMYADSIRTIIFDDPDGKKISCEQPRSTRHLFSGLHKVRSIENIWLLNTSKATDMSAMFSGMTSLTSLDLSSFDTSQVESTTTMFANTPSLTSLDLSSFDTSKVKYKAMMFYNMPNLSQITLGRKFKFVSGLPGVPVSDMYTGKWINVGSGSVGNPLGENIWTSEEMMTKYNGETDADTYVWQHRGLEIVTEDVDYSLGTAVSDLDIFLPIKQVTVDGSAIDEQDYDVSMLNQIDTSKLGEQELRLRVHYEDNLCVEFIFLEEGDCNEN</sequence>
<dbReference type="EMBL" id="CP109635">
    <property type="protein sequence ID" value="UYT09849.1"/>
    <property type="molecule type" value="Genomic_DNA"/>
</dbReference>
<dbReference type="InterPro" id="IPR011889">
    <property type="entry name" value="Liste_lipo_26"/>
</dbReference>
<feature type="signal peptide" evidence="1">
    <location>
        <begin position="1"/>
        <end position="25"/>
    </location>
</feature>
<keyword evidence="1" id="KW-0732">Signal</keyword>
<protein>
    <submittedName>
        <fullName evidence="2">BspA family leucine-rich repeat surface protein</fullName>
    </submittedName>
</protein>